<dbReference type="PANTHER" id="PTHR43679">
    <property type="entry name" value="OCTANOYLTRANSFERASE LIPM-RELATED"/>
    <property type="match status" value="1"/>
</dbReference>
<proteinExistence type="predicted"/>
<reference evidence="3" key="1">
    <citation type="journal article" date="2019" name="Int. J. Syst. Evol. Microbiol.">
        <title>The Global Catalogue of Microorganisms (GCM) 10K type strain sequencing project: providing services to taxonomists for standard genome sequencing and annotation.</title>
        <authorList>
            <consortium name="The Broad Institute Genomics Platform"/>
            <consortium name="The Broad Institute Genome Sequencing Center for Infectious Disease"/>
            <person name="Wu L."/>
            <person name="Ma J."/>
        </authorList>
    </citation>
    <scope>NUCLEOTIDE SEQUENCE [LARGE SCALE GENOMIC DNA]</scope>
    <source>
        <strain evidence="3">KCTC 33676</strain>
    </source>
</reference>
<keyword evidence="2" id="KW-0436">Ligase</keyword>
<dbReference type="Proteomes" id="UP001597497">
    <property type="component" value="Unassembled WGS sequence"/>
</dbReference>
<dbReference type="InterPro" id="IPR045864">
    <property type="entry name" value="aa-tRNA-synth_II/BPL/LPL"/>
</dbReference>
<keyword evidence="3" id="KW-1185">Reference proteome</keyword>
<feature type="domain" description="BPL/LPL catalytic" evidence="1">
    <location>
        <begin position="38"/>
        <end position="222"/>
    </location>
</feature>
<dbReference type="EMBL" id="JBHUMM010000044">
    <property type="protein sequence ID" value="MFD2673450.1"/>
    <property type="molecule type" value="Genomic_DNA"/>
</dbReference>
<evidence type="ECO:0000313" key="3">
    <source>
        <dbReference type="Proteomes" id="UP001597497"/>
    </source>
</evidence>
<evidence type="ECO:0000259" key="1">
    <source>
        <dbReference type="PROSITE" id="PS51733"/>
    </source>
</evidence>
<evidence type="ECO:0000313" key="2">
    <source>
        <dbReference type="EMBL" id="MFD2673450.1"/>
    </source>
</evidence>
<dbReference type="SUPFAM" id="SSF55681">
    <property type="entry name" value="Class II aaRS and biotin synthetases"/>
    <property type="match status" value="1"/>
</dbReference>
<dbReference type="InterPro" id="IPR004143">
    <property type="entry name" value="BPL_LPL_catalytic"/>
</dbReference>
<dbReference type="CDD" id="cd16443">
    <property type="entry name" value="LplA"/>
    <property type="match status" value="1"/>
</dbReference>
<dbReference type="GO" id="GO:0016874">
    <property type="term" value="F:ligase activity"/>
    <property type="evidence" value="ECO:0007669"/>
    <property type="project" value="UniProtKB-KW"/>
</dbReference>
<dbReference type="Gene3D" id="3.30.930.10">
    <property type="entry name" value="Bira Bifunctional Protein, Domain 2"/>
    <property type="match status" value="1"/>
</dbReference>
<dbReference type="RefSeq" id="WP_379931038.1">
    <property type="nucleotide sequence ID" value="NZ_JBHUMM010000044.1"/>
</dbReference>
<dbReference type="Pfam" id="PF21948">
    <property type="entry name" value="LplA-B_cat"/>
    <property type="match status" value="1"/>
</dbReference>
<name>A0ABW5REF0_9BACL</name>
<gene>
    <name evidence="2" type="ORF">ACFSUC_18030</name>
</gene>
<comment type="caution">
    <text evidence="2">The sequence shown here is derived from an EMBL/GenBank/DDBJ whole genome shotgun (WGS) entry which is preliminary data.</text>
</comment>
<dbReference type="InterPro" id="IPR050664">
    <property type="entry name" value="Octanoyltrans_LipM/LipL"/>
</dbReference>
<accession>A0ABW5REF0</accession>
<protein>
    <submittedName>
        <fullName evidence="2">Biotin/lipoate A/B protein ligase family protein</fullName>
    </submittedName>
</protein>
<organism evidence="2 3">
    <name type="scientific">Marinicrinis sediminis</name>
    <dbReference type="NCBI Taxonomy" id="1652465"/>
    <lineage>
        <taxon>Bacteria</taxon>
        <taxon>Bacillati</taxon>
        <taxon>Bacillota</taxon>
        <taxon>Bacilli</taxon>
        <taxon>Bacillales</taxon>
        <taxon>Paenibacillaceae</taxon>
    </lineage>
</organism>
<sequence>MKKNFPSHWMMIEHDFHVEDDLLIPFALEEVITREVGQTGIPAVHMWTHPRGFVMGLRDRRLPGAVQAMSGLEQEGRKVIVRHSGGAAVPLHDGVLNVSFIHPKPTGSIDFHHDFKVMVEFLAEACQRLGVRFEVGEIQGSYCPGDYDLAIGGRKFCGIAQRRQTKAYLVHAFIVVSGSGAELAERVRQFYAEASEGDDSLSYPRIVPAQTASLNELTEGRIDTVDTLKEAIRQTVSAHADRLTMHASYASIEQPILEQTEQMMEQLRQRYEKR</sequence>
<dbReference type="PANTHER" id="PTHR43679:SF2">
    <property type="entry name" value="OCTANOYL-[GCVH]:PROTEIN N-OCTANOYLTRANSFERASE"/>
    <property type="match status" value="1"/>
</dbReference>
<dbReference type="PROSITE" id="PS51733">
    <property type="entry name" value="BPL_LPL_CATALYTIC"/>
    <property type="match status" value="1"/>
</dbReference>